<sequence length="576" mass="63440">MAFLQFTEGASHPPTASSIPKQLIPNIVDGLASIKPHGDFALIPRSYTSYAEGYRRVTYRDLANAVNGVAWLLADKLGKDAERQALAYVGANDIGYPIYALGCVKAGHTLLSLAPRNTKEDHGALLQATGCKYILTPPPPYSPTVNAILDGAVEKPEIIHVPTTFELLERKSSHFPYPKTFASHKDEPLVMVHTSGTTGTPKLVTWSHAYAAAYSSWCQEPPPAGYENTVNFSRNRRNFTPFPFFHAGAMFITLIVSIVNQKTNVTPLAGVPPTAQGIVEALKYVDIDVLHLPAPFAEQISKSDELLDGATKTITMVSYGGGDVSEACVNAWLSRGVNIAGFNGSTETSPYPLIRPLEGWKPEDAKYIQLHPIVNMQFRPTAVPDMFEAVLVKNTDERKIQPVFYIFPELEEYHTKDLFSPHPSEADLWLYRGRADDMINAASALMTNPIKFEQHMARQPDVAEALMVGSGRYQMALLVEPGDDAVSREEFVERIWPAVEEANAMYPEDCRVARSHVLVTDSGVPLRRAGKGTVQRAPSLELYKERIDRLYETAGDGKAGENGGIEPYKVHLSMNK</sequence>
<keyword evidence="2" id="KW-0597">Phosphoprotein</keyword>
<comment type="caution">
    <text evidence="4">The sequence shown here is derived from an EMBL/GenBank/DDBJ whole genome shotgun (WGS) entry which is preliminary data.</text>
</comment>
<proteinExistence type="predicted"/>
<keyword evidence="1" id="KW-0596">Phosphopantetheine</keyword>
<dbReference type="EMBL" id="JAXOVC010000004">
    <property type="protein sequence ID" value="KAK4503218.1"/>
    <property type="molecule type" value="Genomic_DNA"/>
</dbReference>
<feature type="domain" description="AMP-dependent synthetase/ligase" evidence="3">
    <location>
        <begin position="50"/>
        <end position="353"/>
    </location>
</feature>
<reference evidence="4 5" key="1">
    <citation type="journal article" date="2023" name="G3 (Bethesda)">
        <title>A chromosome-level genome assembly of Zasmidium syzygii isolated from banana leaves.</title>
        <authorList>
            <person name="van Westerhoven A.C."/>
            <person name="Mehrabi R."/>
            <person name="Talebi R."/>
            <person name="Steentjes M.B.F."/>
            <person name="Corcolon B."/>
            <person name="Chong P.A."/>
            <person name="Kema G.H.J."/>
            <person name="Seidl M.F."/>
        </authorList>
    </citation>
    <scope>NUCLEOTIDE SEQUENCE [LARGE SCALE GENOMIC DNA]</scope>
    <source>
        <strain evidence="4 5">P124</strain>
    </source>
</reference>
<dbReference type="InterPro" id="IPR020845">
    <property type="entry name" value="AMP-binding_CS"/>
</dbReference>
<evidence type="ECO:0000256" key="2">
    <source>
        <dbReference type="ARBA" id="ARBA00022553"/>
    </source>
</evidence>
<dbReference type="SUPFAM" id="SSF56801">
    <property type="entry name" value="Acetyl-CoA synthetase-like"/>
    <property type="match status" value="1"/>
</dbReference>
<organism evidence="4 5">
    <name type="scientific">Zasmidium cellare</name>
    <name type="common">Wine cellar mold</name>
    <name type="synonym">Racodium cellare</name>
    <dbReference type="NCBI Taxonomy" id="395010"/>
    <lineage>
        <taxon>Eukaryota</taxon>
        <taxon>Fungi</taxon>
        <taxon>Dikarya</taxon>
        <taxon>Ascomycota</taxon>
        <taxon>Pezizomycotina</taxon>
        <taxon>Dothideomycetes</taxon>
        <taxon>Dothideomycetidae</taxon>
        <taxon>Mycosphaerellales</taxon>
        <taxon>Mycosphaerellaceae</taxon>
        <taxon>Zasmidium</taxon>
    </lineage>
</organism>
<evidence type="ECO:0000256" key="1">
    <source>
        <dbReference type="ARBA" id="ARBA00022450"/>
    </source>
</evidence>
<dbReference type="Proteomes" id="UP001305779">
    <property type="component" value="Unassembled WGS sequence"/>
</dbReference>
<evidence type="ECO:0000313" key="4">
    <source>
        <dbReference type="EMBL" id="KAK4503218.1"/>
    </source>
</evidence>
<gene>
    <name evidence="4" type="ORF">PRZ48_006646</name>
</gene>
<name>A0ABR0EQ44_ZASCE</name>
<dbReference type="Gene3D" id="3.40.50.12780">
    <property type="entry name" value="N-terminal domain of ligase-like"/>
    <property type="match status" value="1"/>
</dbReference>
<dbReference type="PANTHER" id="PTHR43439:SF2">
    <property type="entry name" value="ENZYME, PUTATIVE (JCVI)-RELATED"/>
    <property type="match status" value="1"/>
</dbReference>
<dbReference type="Pfam" id="PF00501">
    <property type="entry name" value="AMP-binding"/>
    <property type="match status" value="1"/>
</dbReference>
<dbReference type="InterPro" id="IPR042099">
    <property type="entry name" value="ANL_N_sf"/>
</dbReference>
<evidence type="ECO:0000259" key="3">
    <source>
        <dbReference type="Pfam" id="PF00501"/>
    </source>
</evidence>
<dbReference type="InterPro" id="IPR000873">
    <property type="entry name" value="AMP-dep_synth/lig_dom"/>
</dbReference>
<dbReference type="InterPro" id="IPR051414">
    <property type="entry name" value="Adenylate-forming_Reductase"/>
</dbReference>
<protein>
    <recommendedName>
        <fullName evidence="3">AMP-dependent synthetase/ligase domain-containing protein</fullName>
    </recommendedName>
</protein>
<accession>A0ABR0EQ44</accession>
<dbReference type="PROSITE" id="PS00455">
    <property type="entry name" value="AMP_BINDING"/>
    <property type="match status" value="1"/>
</dbReference>
<dbReference type="Pfam" id="PF23562">
    <property type="entry name" value="AMP-binding_C_3"/>
    <property type="match status" value="1"/>
</dbReference>
<evidence type="ECO:0000313" key="5">
    <source>
        <dbReference type="Proteomes" id="UP001305779"/>
    </source>
</evidence>
<dbReference type="PANTHER" id="PTHR43439">
    <property type="entry name" value="PHENYLACETATE-COENZYME A LIGASE"/>
    <property type="match status" value="1"/>
</dbReference>
<keyword evidence="5" id="KW-1185">Reference proteome</keyword>